<protein>
    <submittedName>
        <fullName evidence="1">Uncharacterized protein</fullName>
    </submittedName>
</protein>
<keyword evidence="2" id="KW-1185">Reference proteome</keyword>
<dbReference type="Proteomes" id="UP000282926">
    <property type="component" value="Unassembled WGS sequence"/>
</dbReference>
<proteinExistence type="predicted"/>
<name>A0ABY0CVP1_9DELT</name>
<evidence type="ECO:0000313" key="2">
    <source>
        <dbReference type="Proteomes" id="UP000282926"/>
    </source>
</evidence>
<dbReference type="Pfam" id="PF26611">
    <property type="entry name" value="MAD7"/>
    <property type="match status" value="1"/>
</dbReference>
<dbReference type="RefSeq" id="WP_127779522.1">
    <property type="nucleotide sequence ID" value="NZ_SADD01000002.1"/>
</dbReference>
<reference evidence="1 2" key="1">
    <citation type="submission" date="2019-01" db="EMBL/GenBank/DDBJ databases">
        <title>Lujinxingia litoralis gen. nov., sp. nov. and Lujinxingia sediminis gen. nov., sp. nov., new members in the order Bradymonadales, isolated from coastal sediment.</title>
        <authorList>
            <person name="Li C.-M."/>
        </authorList>
    </citation>
    <scope>NUCLEOTIDE SEQUENCE [LARGE SCALE GENOMIC DNA]</scope>
    <source>
        <strain evidence="1 2">SEH01</strain>
    </source>
</reference>
<gene>
    <name evidence="1" type="ORF">EA187_05985</name>
</gene>
<evidence type="ECO:0000313" key="1">
    <source>
        <dbReference type="EMBL" id="RVU46684.1"/>
    </source>
</evidence>
<accession>A0ABY0CVP1</accession>
<sequence>MALSKRDREFRLPKISYLDFKQLEMDRVLTAFFARLAHNGFPSRLRRKAQLTTEAFVEEFLEHPEWFTGFGSHQDILARWIETHLMDVVNRGKPNQAIAAPRPLHGFTYRFRNPKHSRDYGAAQHLYELLYGARSGQGQKALEHLDHFFFQGHDKVTGRSSDSANLDVETQALLRLLDQVDDAADTRSGRESYPPLCVGAADLLAEDVMRLLFYQRFIPRSVMVDYLKVLLAFHLALYHLRLFKLLPALVKRKGADPTCAACPMNPKSPNDPHGDCPHRVGLLLDVAGQPGTDMAALAERSADVHYRRIPPFVKAYFATKKLDEFAADLVRRGKLTKPAHGDFAVGDVLQLLEPMHKAEREKFFGQRVYGLIQDSSGAKDADLDPEIKAVTEMGLGEFDTYLEMLVALRGRFHRQYITECIDSLLMKNRPGSLVAQPRVKNAPRRFVLESRLLEVLLQIAVLRPGGALGYHTGELRIDELLTFLRERYGLYIDRLPRGDGFQAPSIADRRALRENLEAFTSRLREVGFYQDLSDAYVTQTVTPRYRIDFDGAVPGASAEGGKA</sequence>
<comment type="caution">
    <text evidence="1">The sequence shown here is derived from an EMBL/GenBank/DDBJ whole genome shotgun (WGS) entry which is preliminary data.</text>
</comment>
<dbReference type="EMBL" id="SADD01000002">
    <property type="protein sequence ID" value="RVU46684.1"/>
    <property type="molecule type" value="Genomic_DNA"/>
</dbReference>
<organism evidence="1 2">
    <name type="scientific">Lujinxingia sediminis</name>
    <dbReference type="NCBI Taxonomy" id="2480984"/>
    <lineage>
        <taxon>Bacteria</taxon>
        <taxon>Deltaproteobacteria</taxon>
        <taxon>Bradymonadales</taxon>
        <taxon>Lujinxingiaceae</taxon>
        <taxon>Lujinxingia</taxon>
    </lineage>
</organism>
<dbReference type="NCBIfam" id="NF047733">
    <property type="entry name" value="antiphage_MADS7"/>
    <property type="match status" value="1"/>
</dbReference>
<dbReference type="InterPro" id="IPR058120">
    <property type="entry name" value="MADS7"/>
</dbReference>